<protein>
    <recommendedName>
        <fullName evidence="3">Secreted protein</fullName>
    </recommendedName>
</protein>
<reference evidence="1" key="1">
    <citation type="submission" date="2018-01" db="EMBL/GenBank/DDBJ databases">
        <title>Genomic characterization of Leptospira inadai serogroup Lyme isolated from captured rat in Brazil and comparative analysis with human reference strain.</title>
        <authorList>
            <person name="Moreno L.Z."/>
            <person name="Loureiro A.P."/>
            <person name="Miraglia F."/>
            <person name="Kremer F.S."/>
            <person name="Eslabao M.R."/>
            <person name="Dellagostin O.A."/>
            <person name="Lilenbaum W."/>
            <person name="Moreno A.M."/>
        </authorList>
    </citation>
    <scope>NUCLEOTIDE SEQUENCE [LARGE SCALE GENOMIC DNA]</scope>
    <source>
        <strain evidence="1">M34/99</strain>
    </source>
</reference>
<dbReference type="EMBL" id="MCRM02000010">
    <property type="protein sequence ID" value="PNV74811.1"/>
    <property type="molecule type" value="Genomic_DNA"/>
</dbReference>
<organism evidence="1 2">
    <name type="scientific">Leptospira inadai serovar Lyme</name>
    <dbReference type="NCBI Taxonomy" id="293084"/>
    <lineage>
        <taxon>Bacteria</taxon>
        <taxon>Pseudomonadati</taxon>
        <taxon>Spirochaetota</taxon>
        <taxon>Spirochaetia</taxon>
        <taxon>Leptospirales</taxon>
        <taxon>Leptospiraceae</taxon>
        <taxon>Leptospira</taxon>
    </lineage>
</organism>
<sequence length="73" mass="8314">MRRVFTLLCLQSAAAFPMPRFFSPQGGDPYKVVIDKSKCSEELFLKSLFLAMPFSAFMTRLTKRSLTMAIKES</sequence>
<name>A0ABX4YHS6_9LEPT</name>
<comment type="caution">
    <text evidence="1">The sequence shown here is derived from an EMBL/GenBank/DDBJ whole genome shotgun (WGS) entry which is preliminary data.</text>
</comment>
<dbReference type="Proteomes" id="UP000094669">
    <property type="component" value="Unassembled WGS sequence"/>
</dbReference>
<evidence type="ECO:0008006" key="3">
    <source>
        <dbReference type="Google" id="ProtNLM"/>
    </source>
</evidence>
<proteinExistence type="predicted"/>
<evidence type="ECO:0000313" key="1">
    <source>
        <dbReference type="EMBL" id="PNV74811.1"/>
    </source>
</evidence>
<keyword evidence="2" id="KW-1185">Reference proteome</keyword>
<gene>
    <name evidence="1" type="ORF">BES34_011075</name>
</gene>
<evidence type="ECO:0000313" key="2">
    <source>
        <dbReference type="Proteomes" id="UP000094669"/>
    </source>
</evidence>
<accession>A0ABX4YHS6</accession>